<dbReference type="Gene3D" id="3.90.1750.10">
    <property type="entry name" value="Hect, E3 ligase catalytic domains"/>
    <property type="match status" value="1"/>
</dbReference>
<name>A0A7E4ZW15_PANRE</name>
<dbReference type="Gene3D" id="3.30.2160.10">
    <property type="entry name" value="Hect, E3 ligase catalytic domain"/>
    <property type="match status" value="1"/>
</dbReference>
<organism evidence="9 10">
    <name type="scientific">Panagrellus redivivus</name>
    <name type="common">Microworm</name>
    <dbReference type="NCBI Taxonomy" id="6233"/>
    <lineage>
        <taxon>Eukaryota</taxon>
        <taxon>Metazoa</taxon>
        <taxon>Ecdysozoa</taxon>
        <taxon>Nematoda</taxon>
        <taxon>Chromadorea</taxon>
        <taxon>Rhabditida</taxon>
        <taxon>Tylenchina</taxon>
        <taxon>Panagrolaimomorpha</taxon>
        <taxon>Panagrolaimoidea</taxon>
        <taxon>Panagrolaimidae</taxon>
        <taxon>Panagrellus</taxon>
    </lineage>
</organism>
<dbReference type="FunFam" id="3.30.2160.10:FF:000004">
    <property type="entry name" value="probable E3 ubiquitin-protein ligase HERC4 isoform X1"/>
    <property type="match status" value="1"/>
</dbReference>
<dbReference type="SUPFAM" id="SSF56204">
    <property type="entry name" value="Hect, E3 ligase catalytic domain"/>
    <property type="match status" value="1"/>
</dbReference>
<keyword evidence="9" id="KW-1185">Reference proteome</keyword>
<reference evidence="9" key="1">
    <citation type="journal article" date="2013" name="Genetics">
        <title>The draft genome and transcriptome of Panagrellus redivivus are shaped by the harsh demands of a free-living lifestyle.</title>
        <authorList>
            <person name="Srinivasan J."/>
            <person name="Dillman A.R."/>
            <person name="Macchietto M.G."/>
            <person name="Heikkinen L."/>
            <person name="Lakso M."/>
            <person name="Fracchia K.M."/>
            <person name="Antoshechkin I."/>
            <person name="Mortazavi A."/>
            <person name="Wong G."/>
            <person name="Sternberg P.W."/>
        </authorList>
    </citation>
    <scope>NUCLEOTIDE SEQUENCE [LARGE SCALE GENOMIC DNA]</scope>
    <source>
        <strain evidence="9">MT8872</strain>
    </source>
</reference>
<dbReference type="FunFam" id="3.30.2410.10:FF:000003">
    <property type="entry name" value="probable E3 ubiquitin-protein ligase HERC4 isoform X1"/>
    <property type="match status" value="1"/>
</dbReference>
<evidence type="ECO:0000256" key="1">
    <source>
        <dbReference type="ARBA" id="ARBA00004496"/>
    </source>
</evidence>
<feature type="repeat" description="RCC1" evidence="7">
    <location>
        <begin position="294"/>
        <end position="343"/>
    </location>
</feature>
<protein>
    <submittedName>
        <fullName evidence="10">HECT domain-containing protein</fullName>
    </submittedName>
</protein>
<dbReference type="Gene3D" id="3.30.2410.10">
    <property type="entry name" value="Hect, E3 ligase catalytic domain"/>
    <property type="match status" value="1"/>
</dbReference>
<dbReference type="GO" id="GO:0004842">
    <property type="term" value="F:ubiquitin-protein transferase activity"/>
    <property type="evidence" value="ECO:0007669"/>
    <property type="project" value="InterPro"/>
</dbReference>
<feature type="repeat" description="RCC1" evidence="7">
    <location>
        <begin position="43"/>
        <end position="95"/>
    </location>
</feature>
<feature type="domain" description="HECT" evidence="8">
    <location>
        <begin position="696"/>
        <end position="1024"/>
    </location>
</feature>
<accession>A0A7E4ZW15</accession>
<dbReference type="Pfam" id="PF00415">
    <property type="entry name" value="RCC1"/>
    <property type="match status" value="3"/>
</dbReference>
<keyword evidence="4" id="KW-0677">Repeat</keyword>
<dbReference type="Proteomes" id="UP000492821">
    <property type="component" value="Unassembled WGS sequence"/>
</dbReference>
<reference evidence="10" key="2">
    <citation type="submission" date="2020-10" db="UniProtKB">
        <authorList>
            <consortium name="WormBaseParasite"/>
        </authorList>
    </citation>
    <scope>IDENTIFICATION</scope>
</reference>
<dbReference type="InterPro" id="IPR009091">
    <property type="entry name" value="RCC1/BLIP-II"/>
</dbReference>
<dbReference type="InterPro" id="IPR000408">
    <property type="entry name" value="Reg_chr_condens"/>
</dbReference>
<evidence type="ECO:0000256" key="2">
    <source>
        <dbReference type="ARBA" id="ARBA00022490"/>
    </source>
</evidence>
<dbReference type="PANTHER" id="PTHR45622">
    <property type="entry name" value="UBIQUITIN-PROTEIN LIGASE E3A-RELATED"/>
    <property type="match status" value="1"/>
</dbReference>
<dbReference type="WBParaSite" id="Pan_g20732.t2">
    <property type="protein sequence ID" value="Pan_g20732.t2"/>
    <property type="gene ID" value="Pan_g20732"/>
</dbReference>
<dbReference type="InterPro" id="IPR000569">
    <property type="entry name" value="HECT_dom"/>
</dbReference>
<proteinExistence type="predicted"/>
<dbReference type="PROSITE" id="PS50237">
    <property type="entry name" value="HECT"/>
    <property type="match status" value="1"/>
</dbReference>
<dbReference type="Pfam" id="PF13540">
    <property type="entry name" value="RCC1_2"/>
    <property type="match status" value="2"/>
</dbReference>
<keyword evidence="5 6" id="KW-0833">Ubl conjugation pathway</keyword>
<sequence>MGETEGPEDSQSFSEAVEVEGAPDNVRSVVGGVKHTLFLTSDGTMFTVGSNECCQLGRNPMQDESFEIAQVDLPGKVNIIQIAAGQFHNAAVADDGRLFMWGANHMNQCGVDNAVKIPKPKRISSLTSVVQVACGENSTIVLLETSGCSVFIFGQVNDEPILPEEVDYLAMLPIVQVAAGNTHFAALTASGQVFTWGQNTNGQCTGVISETWIEHPMVVNGLSKVVFIDCGAKHTVVLTTEGRMFSFGTNLQGQLGDDRREDAVNLPKAITELLGTSVSSIACGSRYTCAIANGKAYAFGLNNTGQLGIGTFKNCGSPTLVRGIVNVSAVFPGYEHTFFLIDDIADLPTNAVPVQDLLKSPNFLTLRSVQRLFQNRDKIELVGQIESVFSSVGCLNGSFLYDDDRRFMLISDEDGVECESCNGLNLDDVMHAMNLLNESTSARQYSEIIMTSLNSCEVLDMKLLLKTTSRKKLNFEMLRIFMLLIWIPPMVDLNDKIVNDFVHRYTNLLVNISEETNKLFENWWSSLPTRHFNRFTLTIMKLLEHLFQKNYEKTNVLRPLLNLIHRMAAVNKIKGKIPYDHFYLNKLEEFVSVKKDYLQYWLYHHPDLVADNVTVPKGPDPFFWFNYPCLLNTNAKSDILTTHSKILMHTSIQNAAERDIMHSILMGQLHYNPYLHFTIRRNNIVHDTITELLNVAEQDLTKPLRVNFRNEEAEDEGGVRKEYFMLLFRELLQPTYGMFNEDEESHLIWFSGFPVEDHGFAMVGSLCAMAIYNCILVELPFPLALYKYLCGVAFTLEDLAELHPQEARSIEHLLDYEGDDVEDVFCLTFSMSITIFGHTEDVELKTDGHNRPVTNENRKEFAELYIKRRMELGHDGSIERQLAQFKRGFMRLLNNDILCLFQPRELMEMTAGNENYNWDELKANCRYKEPYDAEHPSIKCFWEAFFELDAEEKKKFLLFLMGTTRIPWKGMSAVDMVIQPTDAEKLPVAHTCFNLLDLPSITDKTELLRRLRICIDNNQGFTLV</sequence>
<evidence type="ECO:0000256" key="3">
    <source>
        <dbReference type="ARBA" id="ARBA00022679"/>
    </source>
</evidence>
<dbReference type="SMART" id="SM00119">
    <property type="entry name" value="HECTc"/>
    <property type="match status" value="1"/>
</dbReference>
<feature type="repeat" description="RCC1" evidence="7">
    <location>
        <begin position="191"/>
        <end position="241"/>
    </location>
</feature>
<dbReference type="GO" id="GO:0005737">
    <property type="term" value="C:cytoplasm"/>
    <property type="evidence" value="ECO:0007669"/>
    <property type="project" value="UniProtKB-SubCell"/>
</dbReference>
<comment type="subcellular location">
    <subcellularLocation>
        <location evidence="1">Cytoplasm</location>
    </subcellularLocation>
</comment>
<dbReference type="PROSITE" id="PS50012">
    <property type="entry name" value="RCC1_3"/>
    <property type="match status" value="5"/>
</dbReference>
<evidence type="ECO:0000313" key="10">
    <source>
        <dbReference type="WBParaSite" id="Pan_g20732.t2"/>
    </source>
</evidence>
<dbReference type="InterPro" id="IPR035983">
    <property type="entry name" value="Hect_E3_ubiquitin_ligase"/>
</dbReference>
<evidence type="ECO:0000259" key="8">
    <source>
        <dbReference type="PROSITE" id="PS50237"/>
    </source>
</evidence>
<dbReference type="InterPro" id="IPR051709">
    <property type="entry name" value="Ub-ligase/GTPase-reg"/>
</dbReference>
<dbReference type="PANTHER" id="PTHR45622:SF76">
    <property type="entry name" value="HECT AND RLD DOMAIN CONTAINING E3 UBIQUITIN LIGASE 4, ISOFORM C"/>
    <property type="match status" value="1"/>
</dbReference>
<dbReference type="CDD" id="cd00078">
    <property type="entry name" value="HECTc"/>
    <property type="match status" value="1"/>
</dbReference>
<evidence type="ECO:0000313" key="9">
    <source>
        <dbReference type="Proteomes" id="UP000492821"/>
    </source>
</evidence>
<dbReference type="AlphaFoldDB" id="A0A7E4ZW15"/>
<feature type="repeat" description="RCC1" evidence="7">
    <location>
        <begin position="96"/>
        <end position="145"/>
    </location>
</feature>
<keyword evidence="2" id="KW-0963">Cytoplasm</keyword>
<dbReference type="SUPFAM" id="SSF50985">
    <property type="entry name" value="RCC1/BLIP-II"/>
    <property type="match status" value="2"/>
</dbReference>
<evidence type="ECO:0000256" key="5">
    <source>
        <dbReference type="ARBA" id="ARBA00022786"/>
    </source>
</evidence>
<dbReference type="Gene3D" id="2.130.10.30">
    <property type="entry name" value="Regulator of chromosome condensation 1/beta-lactamase-inhibitor protein II"/>
    <property type="match status" value="2"/>
</dbReference>
<evidence type="ECO:0000256" key="7">
    <source>
        <dbReference type="PROSITE-ProRule" id="PRU00235"/>
    </source>
</evidence>
<keyword evidence="3" id="KW-0808">Transferase</keyword>
<dbReference type="PRINTS" id="PR00633">
    <property type="entry name" value="RCCNDNSATION"/>
</dbReference>
<feature type="repeat" description="RCC1" evidence="7">
    <location>
        <begin position="242"/>
        <end position="294"/>
    </location>
</feature>
<evidence type="ECO:0000256" key="4">
    <source>
        <dbReference type="ARBA" id="ARBA00022737"/>
    </source>
</evidence>
<feature type="active site" description="Glycyl thioester intermediate" evidence="6">
    <location>
        <position position="992"/>
    </location>
</feature>
<evidence type="ECO:0000256" key="6">
    <source>
        <dbReference type="PROSITE-ProRule" id="PRU00104"/>
    </source>
</evidence>
<dbReference type="Pfam" id="PF00632">
    <property type="entry name" value="HECT"/>
    <property type="match status" value="1"/>
</dbReference>